<evidence type="ECO:0000313" key="1">
    <source>
        <dbReference type="EMBL" id="PSF38187.1"/>
    </source>
</evidence>
<comment type="caution">
    <text evidence="1">The sequence shown here is derived from an EMBL/GenBank/DDBJ whole genome shotgun (WGS) entry which is preliminary data.</text>
</comment>
<accession>A0A2T1M0L2</accession>
<proteinExistence type="predicted"/>
<protein>
    <submittedName>
        <fullName evidence="1">Uncharacterized protein</fullName>
    </submittedName>
</protein>
<evidence type="ECO:0000313" key="2">
    <source>
        <dbReference type="Proteomes" id="UP000239001"/>
    </source>
</evidence>
<dbReference type="RefSeq" id="WP_106456152.1">
    <property type="nucleotide sequence ID" value="NZ_PXOH01000005.1"/>
</dbReference>
<dbReference type="Proteomes" id="UP000239001">
    <property type="component" value="Unassembled WGS sequence"/>
</dbReference>
<reference evidence="1 2" key="2">
    <citation type="submission" date="2018-03" db="EMBL/GenBank/DDBJ databases">
        <authorList>
            <person name="Keele B.F."/>
        </authorList>
    </citation>
    <scope>NUCLEOTIDE SEQUENCE [LARGE SCALE GENOMIC DNA]</scope>
    <source>
        <strain evidence="1 2">CCALA 016</strain>
    </source>
</reference>
<organism evidence="1 2">
    <name type="scientific">Aphanothece hegewaldii CCALA 016</name>
    <dbReference type="NCBI Taxonomy" id="2107694"/>
    <lineage>
        <taxon>Bacteria</taxon>
        <taxon>Bacillati</taxon>
        <taxon>Cyanobacteriota</taxon>
        <taxon>Cyanophyceae</taxon>
        <taxon>Oscillatoriophycideae</taxon>
        <taxon>Chroococcales</taxon>
        <taxon>Aphanothecaceae</taxon>
        <taxon>Aphanothece</taxon>
    </lineage>
</organism>
<dbReference type="AlphaFoldDB" id="A0A2T1M0L2"/>
<reference evidence="1 2" key="1">
    <citation type="submission" date="2018-03" db="EMBL/GenBank/DDBJ databases">
        <title>The ancient ancestry and fast evolution of plastids.</title>
        <authorList>
            <person name="Moore K.R."/>
            <person name="Magnabosco C."/>
            <person name="Momper L."/>
            <person name="Gold D.A."/>
            <person name="Bosak T."/>
            <person name="Fournier G.P."/>
        </authorList>
    </citation>
    <scope>NUCLEOTIDE SEQUENCE [LARGE SCALE GENOMIC DNA]</scope>
    <source>
        <strain evidence="1 2">CCALA 016</strain>
    </source>
</reference>
<keyword evidence="2" id="KW-1185">Reference proteome</keyword>
<gene>
    <name evidence="1" type="ORF">C7H19_06865</name>
</gene>
<sequence length="84" mass="9099">MMTPTPLKGTELIDCARANGNDGIEVASNRCGYEQDINAFESELKKACQSIGVEFNSFNDILKSTTDYHKDAGLIIAPDTASEL</sequence>
<dbReference type="EMBL" id="PXOH01000005">
    <property type="protein sequence ID" value="PSF38187.1"/>
    <property type="molecule type" value="Genomic_DNA"/>
</dbReference>
<name>A0A2T1M0L2_9CHRO</name>
<dbReference type="OrthoDB" id="466434at2"/>